<reference evidence="1" key="1">
    <citation type="submission" date="2021-04" db="EMBL/GenBank/DDBJ databases">
        <title>Genome based classification of Actinospica acidithermotolerans sp. nov., an actinobacterium isolated from an Indonesian hot spring.</title>
        <authorList>
            <person name="Kusuma A.B."/>
            <person name="Putra K.E."/>
            <person name="Nafisah S."/>
            <person name="Loh J."/>
            <person name="Nouioui I."/>
            <person name="Goodfellow M."/>
        </authorList>
    </citation>
    <scope>NUCLEOTIDE SEQUENCE</scope>
    <source>
        <strain evidence="1">DSM 45618</strain>
    </source>
</reference>
<accession>A0A8J8BHJ5</accession>
<organism evidence="1 2">
    <name type="scientific">Actinocrinis puniceicyclus</name>
    <dbReference type="NCBI Taxonomy" id="977794"/>
    <lineage>
        <taxon>Bacteria</taxon>
        <taxon>Bacillati</taxon>
        <taxon>Actinomycetota</taxon>
        <taxon>Actinomycetes</taxon>
        <taxon>Catenulisporales</taxon>
        <taxon>Actinospicaceae</taxon>
        <taxon>Actinocrinis</taxon>
    </lineage>
</organism>
<proteinExistence type="predicted"/>
<comment type="caution">
    <text evidence="1">The sequence shown here is derived from an EMBL/GenBank/DDBJ whole genome shotgun (WGS) entry which is preliminary data.</text>
</comment>
<gene>
    <name evidence="1" type="ORF">KGA66_27850</name>
</gene>
<keyword evidence="2" id="KW-1185">Reference proteome</keyword>
<dbReference type="RefSeq" id="WP_211472375.1">
    <property type="nucleotide sequence ID" value="NZ_JAGSXH010000213.1"/>
</dbReference>
<evidence type="ECO:0000313" key="1">
    <source>
        <dbReference type="EMBL" id="MBS2966879.1"/>
    </source>
</evidence>
<protein>
    <submittedName>
        <fullName evidence="1">Uncharacterized protein</fullName>
    </submittedName>
</protein>
<name>A0A8J8BHJ5_9ACTN</name>
<dbReference type="EMBL" id="JAGSXH010000213">
    <property type="protein sequence ID" value="MBS2966879.1"/>
    <property type="molecule type" value="Genomic_DNA"/>
</dbReference>
<dbReference type="Proteomes" id="UP000677913">
    <property type="component" value="Unassembled WGS sequence"/>
</dbReference>
<dbReference type="AlphaFoldDB" id="A0A8J8BHJ5"/>
<sequence>MERLIGPSVERFGEDPDPQQVRAAAQAGDEMAMTTLGMMLLGKERDRSRPCGG</sequence>
<evidence type="ECO:0000313" key="2">
    <source>
        <dbReference type="Proteomes" id="UP000677913"/>
    </source>
</evidence>